<proteinExistence type="predicted"/>
<evidence type="ECO:0000313" key="2">
    <source>
        <dbReference type="Proteomes" id="UP000092460"/>
    </source>
</evidence>
<dbReference type="Proteomes" id="UP000092460">
    <property type="component" value="Unassembled WGS sequence"/>
</dbReference>
<keyword evidence="2" id="KW-1185">Reference proteome</keyword>
<organism evidence="1 2">
    <name type="scientific">Glossina palpalis gambiensis</name>
    <dbReference type="NCBI Taxonomy" id="67801"/>
    <lineage>
        <taxon>Eukaryota</taxon>
        <taxon>Metazoa</taxon>
        <taxon>Ecdysozoa</taxon>
        <taxon>Arthropoda</taxon>
        <taxon>Hexapoda</taxon>
        <taxon>Insecta</taxon>
        <taxon>Pterygota</taxon>
        <taxon>Neoptera</taxon>
        <taxon>Endopterygota</taxon>
        <taxon>Diptera</taxon>
        <taxon>Brachycera</taxon>
        <taxon>Muscomorpha</taxon>
        <taxon>Hippoboscoidea</taxon>
        <taxon>Glossinidae</taxon>
        <taxon>Glossina</taxon>
    </lineage>
</organism>
<evidence type="ECO:0000313" key="1">
    <source>
        <dbReference type="EnsemblMetazoa" id="GPPI008171-PA"/>
    </source>
</evidence>
<reference evidence="1" key="2">
    <citation type="submission" date="2020-05" db="UniProtKB">
        <authorList>
            <consortium name="EnsemblMetazoa"/>
        </authorList>
    </citation>
    <scope>IDENTIFICATION</scope>
    <source>
        <strain evidence="1">IAEA</strain>
    </source>
</reference>
<dbReference type="AlphaFoldDB" id="A0A1B0ATP0"/>
<dbReference type="VEuPathDB" id="VectorBase:GPPI008171"/>
<sequence length="68" mass="7628">MEESACSSGKRTTTSKHLRHLLISDIYTYYSTTYLPDDANDRGMSCGRQLAVNGVSLLLLEHTTKFTQ</sequence>
<dbReference type="EnsemblMetazoa" id="GPPI008171-RA">
    <property type="protein sequence ID" value="GPPI008171-PA"/>
    <property type="gene ID" value="GPPI008171"/>
</dbReference>
<name>A0A1B0ATP0_9MUSC</name>
<protein>
    <submittedName>
        <fullName evidence="1">Uncharacterized protein</fullName>
    </submittedName>
</protein>
<reference evidence="2" key="1">
    <citation type="submission" date="2015-01" db="EMBL/GenBank/DDBJ databases">
        <authorList>
            <person name="Aksoy S."/>
            <person name="Warren W."/>
            <person name="Wilson R.K."/>
        </authorList>
    </citation>
    <scope>NUCLEOTIDE SEQUENCE [LARGE SCALE GENOMIC DNA]</scope>
    <source>
        <strain evidence="2">IAEA</strain>
    </source>
</reference>
<dbReference type="EMBL" id="JXJN01003403">
    <property type="status" value="NOT_ANNOTATED_CDS"/>
    <property type="molecule type" value="Genomic_DNA"/>
</dbReference>
<accession>A0A1B0ATP0</accession>